<dbReference type="EMBL" id="MELI01000046">
    <property type="protein sequence ID" value="OFW34382.1"/>
    <property type="molecule type" value="Genomic_DNA"/>
</dbReference>
<dbReference type="InterPro" id="IPR003593">
    <property type="entry name" value="AAA+_ATPase"/>
</dbReference>
<dbReference type="CDD" id="cd01131">
    <property type="entry name" value="PilT"/>
    <property type="match status" value="1"/>
</dbReference>
<evidence type="ECO:0000259" key="2">
    <source>
        <dbReference type="PROSITE" id="PS00662"/>
    </source>
</evidence>
<dbReference type="SUPFAM" id="SSF52540">
    <property type="entry name" value="P-loop containing nucleoside triphosphate hydrolases"/>
    <property type="match status" value="1"/>
</dbReference>
<dbReference type="InterPro" id="IPR001482">
    <property type="entry name" value="T2SS/T4SS_dom"/>
</dbReference>
<organism evidence="3 4">
    <name type="scientific">Candidatus Aquicultor primus</name>
    <dbReference type="NCBI Taxonomy" id="1797195"/>
    <lineage>
        <taxon>Bacteria</taxon>
        <taxon>Bacillati</taxon>
        <taxon>Actinomycetota</taxon>
        <taxon>Candidatus Aquicultoria</taxon>
        <taxon>Candidatus Aquicultorales</taxon>
        <taxon>Candidatus Aquicultoraceae</taxon>
        <taxon>Candidatus Aquicultor</taxon>
    </lineage>
</organism>
<dbReference type="InterPro" id="IPR006321">
    <property type="entry name" value="PilT/PilU"/>
</dbReference>
<dbReference type="PROSITE" id="PS00662">
    <property type="entry name" value="T2SP_E"/>
    <property type="match status" value="1"/>
</dbReference>
<reference evidence="3 4" key="1">
    <citation type="journal article" date="2016" name="Nat. Commun.">
        <title>Thousands of microbial genomes shed light on interconnected biogeochemical processes in an aquifer system.</title>
        <authorList>
            <person name="Anantharaman K."/>
            <person name="Brown C.T."/>
            <person name="Hug L.A."/>
            <person name="Sharon I."/>
            <person name="Castelle C.J."/>
            <person name="Probst A.J."/>
            <person name="Thomas B.C."/>
            <person name="Singh A."/>
            <person name="Wilkins M.J."/>
            <person name="Karaoz U."/>
            <person name="Brodie E.L."/>
            <person name="Williams K.H."/>
            <person name="Hubbard S.S."/>
            <person name="Banfield J.F."/>
        </authorList>
    </citation>
    <scope>NUCLEOTIDE SEQUENCE [LARGE SCALE GENOMIC DNA]</scope>
</reference>
<dbReference type="Gene3D" id="3.30.450.90">
    <property type="match status" value="1"/>
</dbReference>
<comment type="caution">
    <text evidence="3">The sequence shown here is derived from an EMBL/GenBank/DDBJ whole genome shotgun (WGS) entry which is preliminary data.</text>
</comment>
<protein>
    <submittedName>
        <fullName evidence="3">Type IV pili twitching motility protein PilT</fullName>
    </submittedName>
</protein>
<dbReference type="NCBIfam" id="TIGR01420">
    <property type="entry name" value="pilT_fam"/>
    <property type="match status" value="1"/>
</dbReference>
<comment type="similarity">
    <text evidence="1">Belongs to the GSP E family.</text>
</comment>
<accession>A0A1F2UN80</accession>
<dbReference type="Pfam" id="PF00437">
    <property type="entry name" value="T2SSE"/>
    <property type="match status" value="1"/>
</dbReference>
<dbReference type="PANTHER" id="PTHR30486">
    <property type="entry name" value="TWITCHING MOTILITY PROTEIN PILT"/>
    <property type="match status" value="1"/>
</dbReference>
<name>A0A1F2UN80_9ACTN</name>
<gene>
    <name evidence="3" type="ORF">A2074_04815</name>
</gene>
<evidence type="ECO:0000313" key="3">
    <source>
        <dbReference type="EMBL" id="OFW34382.1"/>
    </source>
</evidence>
<dbReference type="AlphaFoldDB" id="A0A1F2UN80"/>
<evidence type="ECO:0000313" key="4">
    <source>
        <dbReference type="Proteomes" id="UP000178086"/>
    </source>
</evidence>
<dbReference type="SMART" id="SM00382">
    <property type="entry name" value="AAA"/>
    <property type="match status" value="1"/>
</dbReference>
<dbReference type="GO" id="GO:0005524">
    <property type="term" value="F:ATP binding"/>
    <property type="evidence" value="ECO:0007669"/>
    <property type="project" value="InterPro"/>
</dbReference>
<dbReference type="Gene3D" id="3.40.50.300">
    <property type="entry name" value="P-loop containing nucleotide triphosphate hydrolases"/>
    <property type="match status" value="1"/>
</dbReference>
<sequence>MHVLEKDASDLHITVGTSPMVRVHGDLVALDYPELTAQDTKELIYSILTQDQREQLERNWEYDFSYSLTGYARFRVNTYFQRNSVGAAFRIIPMQIKTLDELGLPQSLENLVRKPRGLVLVTGPTGSGKSTSLAALLNIVNETRSFHIITIEDPIEYLHKHKKSIVNQREVGTDTKSFATALKYVLRQDPDVILIGEMRDMETISAALTAAETGHLVFATLHTQDAPQTIDRIIDVFPSHQQQQIRVQLAGTLQGIMCQQLLPTRDGQARVVAYECLVPTPAVRNMIREAKTHQICNAMQTGHQHGMMTMDYCLADLYRCGKISFEMAMMKASDPAELKQLLGKAS</sequence>
<dbReference type="InterPro" id="IPR050921">
    <property type="entry name" value="T4SS_GSP_E_ATPase"/>
</dbReference>
<dbReference type="Proteomes" id="UP000178086">
    <property type="component" value="Unassembled WGS sequence"/>
</dbReference>
<feature type="domain" description="Bacterial type II secretion system protein E" evidence="2">
    <location>
        <begin position="186"/>
        <end position="200"/>
    </location>
</feature>
<dbReference type="GO" id="GO:0016887">
    <property type="term" value="F:ATP hydrolysis activity"/>
    <property type="evidence" value="ECO:0007669"/>
    <property type="project" value="InterPro"/>
</dbReference>
<dbReference type="PANTHER" id="PTHR30486:SF16">
    <property type="entry name" value="TWITCHING MOTILITY PROTEIN PILT"/>
    <property type="match status" value="1"/>
</dbReference>
<proteinExistence type="inferred from homology"/>
<dbReference type="InterPro" id="IPR027417">
    <property type="entry name" value="P-loop_NTPase"/>
</dbReference>
<evidence type="ECO:0000256" key="1">
    <source>
        <dbReference type="ARBA" id="ARBA00006611"/>
    </source>
</evidence>